<dbReference type="InterPro" id="IPR018022">
    <property type="entry name" value="IPT"/>
</dbReference>
<evidence type="ECO:0000313" key="5">
    <source>
        <dbReference type="EMBL" id="EGO21662.1"/>
    </source>
</evidence>
<dbReference type="PANTHER" id="PTHR11088">
    <property type="entry name" value="TRNA DIMETHYLALLYLTRANSFERASE"/>
    <property type="match status" value="1"/>
</dbReference>
<dbReference type="RefSeq" id="XP_007321448.1">
    <property type="nucleotide sequence ID" value="XM_007321386.1"/>
</dbReference>
<dbReference type="KEGG" id="sla:SERLADRAFT_372303"/>
<dbReference type="Gene3D" id="1.10.20.140">
    <property type="match status" value="1"/>
</dbReference>
<evidence type="ECO:0000256" key="4">
    <source>
        <dbReference type="ARBA" id="ARBA00022840"/>
    </source>
</evidence>
<dbReference type="GO" id="GO:0005524">
    <property type="term" value="F:ATP binding"/>
    <property type="evidence" value="ECO:0007669"/>
    <property type="project" value="UniProtKB-KW"/>
</dbReference>
<dbReference type="InterPro" id="IPR027417">
    <property type="entry name" value="P-loop_NTPase"/>
</dbReference>
<name>F8P4X5_SERL9</name>
<evidence type="ECO:0000256" key="1">
    <source>
        <dbReference type="ARBA" id="ARBA00005842"/>
    </source>
</evidence>
<sequence>MVLRPLIAICGTTGVGKSNLAIELALKLTNGVRGGRWRGAKIINADSMQVYAGMDIITNKVPESEREGIEHHLMGFKEPGEQYVVGQWVQDAIQIIEETHVQNQIPIVVGGTSYWIQHLMFPNRLTSSFESNTVQQQSPISSDLVQAISRLPPTLLELLNALPEQPPSASANPEEAFSLYNLLMELDEPVASRWHWRDTRKVLRSLRIIKDTGRKPSEIINEQSSVAVEPRYRTLCFWLYADPPTLNGRLDTRVDDMIKQGLLGELLALQKIASKPRPVSETCQDNSMHAVEASAASVDYTLGIYQSIGYKEFHGYLSSPSPSDEVFRAAVEDMKHSTRKYAKRQVSWIRNKLLPALGDQWALQVRDRAEDITDAFLELRDLPDPLTLSATAREMLSVKDKPTEYDPECF</sequence>
<accession>F8P4X5</accession>
<evidence type="ECO:0000256" key="3">
    <source>
        <dbReference type="ARBA" id="ARBA00022741"/>
    </source>
</evidence>
<dbReference type="InterPro" id="IPR039657">
    <property type="entry name" value="Dimethylallyltransferase"/>
</dbReference>
<protein>
    <submittedName>
        <fullName evidence="5">Uncharacterized protein</fullName>
    </submittedName>
</protein>
<proteinExistence type="inferred from homology"/>
<dbReference type="OrthoDB" id="775260at2759"/>
<comment type="similarity">
    <text evidence="1">Belongs to the IPP transferase family.</text>
</comment>
<dbReference type="HAMAP" id="MF_00185">
    <property type="entry name" value="IPP_trans"/>
    <property type="match status" value="1"/>
</dbReference>
<keyword evidence="2" id="KW-0808">Transferase</keyword>
<dbReference type="GO" id="GO:0052381">
    <property type="term" value="F:tRNA dimethylallyltransferase activity"/>
    <property type="evidence" value="ECO:0007669"/>
    <property type="project" value="InterPro"/>
</dbReference>
<dbReference type="SUPFAM" id="SSF52540">
    <property type="entry name" value="P-loop containing nucleoside triphosphate hydrolases"/>
    <property type="match status" value="2"/>
</dbReference>
<evidence type="ECO:0000256" key="2">
    <source>
        <dbReference type="ARBA" id="ARBA00022679"/>
    </source>
</evidence>
<dbReference type="GeneID" id="18810428"/>
<dbReference type="PANTHER" id="PTHR11088:SF89">
    <property type="entry name" value="TRNA DIMETHYLALLYLTRANSFERASE"/>
    <property type="match status" value="1"/>
</dbReference>
<dbReference type="Gene3D" id="3.40.50.300">
    <property type="entry name" value="P-loop containing nucleotide triphosphate hydrolases"/>
    <property type="match status" value="1"/>
</dbReference>
<keyword evidence="3" id="KW-0547">Nucleotide-binding</keyword>
<reference evidence="5" key="1">
    <citation type="submission" date="2011-04" db="EMBL/GenBank/DDBJ databases">
        <title>Evolution of plant cell wall degrading machinery underlies the functional diversity of forest fungi.</title>
        <authorList>
            <consortium name="US DOE Joint Genome Institute (JGI-PGF)"/>
            <person name="Eastwood D.C."/>
            <person name="Floudas D."/>
            <person name="Binder M."/>
            <person name="Majcherczyk A."/>
            <person name="Schneider P."/>
            <person name="Aerts A."/>
            <person name="Asiegbu F.O."/>
            <person name="Baker S.E."/>
            <person name="Barry K."/>
            <person name="Bendiksby M."/>
            <person name="Blumentritt M."/>
            <person name="Coutinho P.M."/>
            <person name="Cullen D."/>
            <person name="Cullen D."/>
            <person name="Gathman A."/>
            <person name="Goodell B."/>
            <person name="Henrissat B."/>
            <person name="Ihrmark K."/>
            <person name="Kauserud H."/>
            <person name="Kohler A."/>
            <person name="LaButti K."/>
            <person name="Lapidus A."/>
            <person name="Lavin J.L."/>
            <person name="Lee Y.-H."/>
            <person name="Lindquist E."/>
            <person name="Lilly W."/>
            <person name="Lucas S."/>
            <person name="Morin E."/>
            <person name="Murat C."/>
            <person name="Oguiza J.A."/>
            <person name="Park J."/>
            <person name="Pisabarro A.G."/>
            <person name="Riley R."/>
            <person name="Rosling A."/>
            <person name="Salamov A."/>
            <person name="Schmidt O."/>
            <person name="Schmutz J."/>
            <person name="Skrede I."/>
            <person name="Stenlid J."/>
            <person name="Wiebenga A."/>
            <person name="Xie X."/>
            <person name="Kues U."/>
            <person name="Hibbett D.S."/>
            <person name="Hoffmeister D."/>
            <person name="Hogberg N."/>
            <person name="Martin F."/>
            <person name="Grigoriev I.V."/>
            <person name="Watkinson S.C."/>
        </authorList>
    </citation>
    <scope>NUCLEOTIDE SEQUENCE</scope>
    <source>
        <strain evidence="5">S7.9</strain>
    </source>
</reference>
<dbReference type="EMBL" id="GL945438">
    <property type="protein sequence ID" value="EGO21662.1"/>
    <property type="molecule type" value="Genomic_DNA"/>
</dbReference>
<dbReference type="AlphaFoldDB" id="F8P4X5"/>
<dbReference type="HOGENOM" id="CLU_032616_2_3_1"/>
<keyword evidence="4" id="KW-0067">ATP-binding</keyword>
<dbReference type="GO" id="GO:0005739">
    <property type="term" value="C:mitochondrion"/>
    <property type="evidence" value="ECO:0007669"/>
    <property type="project" value="TreeGrafter"/>
</dbReference>
<dbReference type="Proteomes" id="UP000008064">
    <property type="component" value="Unassembled WGS sequence"/>
</dbReference>
<gene>
    <name evidence="5" type="ORF">SERLADRAFT_372303</name>
</gene>
<organism>
    <name type="scientific">Serpula lacrymans var. lacrymans (strain S7.9)</name>
    <name type="common">Dry rot fungus</name>
    <dbReference type="NCBI Taxonomy" id="578457"/>
    <lineage>
        <taxon>Eukaryota</taxon>
        <taxon>Fungi</taxon>
        <taxon>Dikarya</taxon>
        <taxon>Basidiomycota</taxon>
        <taxon>Agaricomycotina</taxon>
        <taxon>Agaricomycetes</taxon>
        <taxon>Agaricomycetidae</taxon>
        <taxon>Boletales</taxon>
        <taxon>Coniophorineae</taxon>
        <taxon>Serpulaceae</taxon>
        <taxon>Serpula</taxon>
    </lineage>
</organism>
<dbReference type="Pfam" id="PF01715">
    <property type="entry name" value="IPPT"/>
    <property type="match status" value="1"/>
</dbReference>
<dbReference type="GO" id="GO:0006400">
    <property type="term" value="P:tRNA modification"/>
    <property type="evidence" value="ECO:0007669"/>
    <property type="project" value="TreeGrafter"/>
</dbReference>